<dbReference type="KEGG" id="ela:UCREL1_3315"/>
<organism evidence="4 5">
    <name type="scientific">Eutypa lata (strain UCR-EL1)</name>
    <name type="common">Grapevine dieback disease fungus</name>
    <name type="synonym">Eutypa armeniacae</name>
    <dbReference type="NCBI Taxonomy" id="1287681"/>
    <lineage>
        <taxon>Eukaryota</taxon>
        <taxon>Fungi</taxon>
        <taxon>Dikarya</taxon>
        <taxon>Ascomycota</taxon>
        <taxon>Pezizomycotina</taxon>
        <taxon>Sordariomycetes</taxon>
        <taxon>Xylariomycetidae</taxon>
        <taxon>Xylariales</taxon>
        <taxon>Diatrypaceae</taxon>
        <taxon>Eutypa</taxon>
    </lineage>
</organism>
<dbReference type="InterPro" id="IPR000782">
    <property type="entry name" value="FAS1_domain"/>
</dbReference>
<dbReference type="PROSITE" id="PS50213">
    <property type="entry name" value="FAS1"/>
    <property type="match status" value="2"/>
</dbReference>
<feature type="chain" id="PRO_5004085154" evidence="2">
    <location>
        <begin position="25"/>
        <end position="465"/>
    </location>
</feature>
<dbReference type="AlphaFoldDB" id="M7SYQ4"/>
<evidence type="ECO:0000259" key="3">
    <source>
        <dbReference type="PROSITE" id="PS50213"/>
    </source>
</evidence>
<dbReference type="OMA" id="GVKGFTH"/>
<dbReference type="PANTHER" id="PTHR10900">
    <property type="entry name" value="PERIOSTIN-RELATED"/>
    <property type="match status" value="1"/>
</dbReference>
<evidence type="ECO:0000256" key="1">
    <source>
        <dbReference type="SAM" id="MobiDB-lite"/>
    </source>
</evidence>
<dbReference type="Gene3D" id="2.30.180.10">
    <property type="entry name" value="FAS1 domain"/>
    <property type="match status" value="2"/>
</dbReference>
<evidence type="ECO:0000256" key="2">
    <source>
        <dbReference type="SAM" id="SignalP"/>
    </source>
</evidence>
<feature type="signal peptide" evidence="2">
    <location>
        <begin position="1"/>
        <end position="24"/>
    </location>
</feature>
<keyword evidence="2" id="KW-0732">Signal</keyword>
<dbReference type="Proteomes" id="UP000012174">
    <property type="component" value="Unassembled WGS sequence"/>
</dbReference>
<proteinExistence type="predicted"/>
<dbReference type="Pfam" id="PF02469">
    <property type="entry name" value="Fasciclin"/>
    <property type="match status" value="2"/>
</dbReference>
<sequence>MKYAVLLPFAAAAAAFVIPDEATAKELVIETERKAQETLSSWWDGAQTLGGDVRSFAEDTFDDAFDFFERQASIFNDRLQDIEIESEIPDFFPSSDDDEGDTATDGKPGHGPRGHHGPQNLTVYQAIHASNFTKKFAALVDEYPELVKTLNTTEANVTLFVPTDKAFEKIPDHHKKPPKEFIEKLIQYHVVPGFYPAGRVLAHHTLPTALEEGALGDNPQRLRVSVGIFGVRLNFYSKVVAVNVLTKNGVIHGLNSLLVPPPPAGSLISLFPSKFSTLLLAAEKTGLHEKAKDHPATKGLTIFAPTNRAFQKLGPGANAFLFNTEKGLHYLKALLFYHAVVNETLYSDEYYGKPGSDAEGEGKNGHHHLDLPTLLHGKPLSVDIARFHRIITIKVNGRTKVSVQDALARDGVIHVVDSVLIPPHKHKGAWKEDEDSEIDVDELIERLEPIAESQSASASQWVGEL</sequence>
<dbReference type="STRING" id="1287681.M7SYQ4"/>
<feature type="domain" description="FAS1" evidence="3">
    <location>
        <begin position="262"/>
        <end position="420"/>
    </location>
</feature>
<dbReference type="InterPro" id="IPR050904">
    <property type="entry name" value="Adhesion/Biosynth-related"/>
</dbReference>
<dbReference type="PANTHER" id="PTHR10900:SF125">
    <property type="entry name" value="FAS1 DOMAIN-CONTAINING PROTEIN YLR001C"/>
    <property type="match status" value="1"/>
</dbReference>
<gene>
    <name evidence="4" type="ORF">UCREL1_3315</name>
</gene>
<feature type="region of interest" description="Disordered" evidence="1">
    <location>
        <begin position="89"/>
        <end position="119"/>
    </location>
</feature>
<name>M7SYQ4_EUTLA</name>
<accession>M7SYQ4</accession>
<dbReference type="SUPFAM" id="SSF82153">
    <property type="entry name" value="FAS1 domain"/>
    <property type="match status" value="2"/>
</dbReference>
<evidence type="ECO:0000313" key="4">
    <source>
        <dbReference type="EMBL" id="EMR69663.1"/>
    </source>
</evidence>
<dbReference type="eggNOG" id="KOG1437">
    <property type="taxonomic scope" value="Eukaryota"/>
</dbReference>
<feature type="domain" description="FAS1" evidence="3">
    <location>
        <begin position="120"/>
        <end position="258"/>
    </location>
</feature>
<keyword evidence="5" id="KW-1185">Reference proteome</keyword>
<reference evidence="5" key="1">
    <citation type="journal article" date="2013" name="Genome Announc.">
        <title>Draft genome sequence of the grapevine dieback fungus Eutypa lata UCR-EL1.</title>
        <authorList>
            <person name="Blanco-Ulate B."/>
            <person name="Rolshausen P.E."/>
            <person name="Cantu D."/>
        </authorList>
    </citation>
    <scope>NUCLEOTIDE SEQUENCE [LARGE SCALE GENOMIC DNA]</scope>
    <source>
        <strain evidence="5">UCR-EL1</strain>
    </source>
</reference>
<protein>
    <submittedName>
        <fullName evidence="4">Putative fasciclin domain family protein</fullName>
    </submittedName>
</protein>
<dbReference type="SMART" id="SM00554">
    <property type="entry name" value="FAS1"/>
    <property type="match status" value="2"/>
</dbReference>
<dbReference type="HOGENOM" id="CLU_026522_0_1_1"/>
<dbReference type="InterPro" id="IPR036378">
    <property type="entry name" value="FAS1_dom_sf"/>
</dbReference>
<evidence type="ECO:0000313" key="5">
    <source>
        <dbReference type="Proteomes" id="UP000012174"/>
    </source>
</evidence>
<dbReference type="EMBL" id="KB706039">
    <property type="protein sequence ID" value="EMR69663.1"/>
    <property type="molecule type" value="Genomic_DNA"/>
</dbReference>
<dbReference type="OrthoDB" id="7700931at2759"/>